<dbReference type="PROSITE" id="PS00028">
    <property type="entry name" value="ZINC_FINGER_C2H2_1"/>
    <property type="match status" value="2"/>
</dbReference>
<evidence type="ECO:0000313" key="10">
    <source>
        <dbReference type="EMBL" id="KOX74790.1"/>
    </source>
</evidence>
<dbReference type="EMBL" id="KQ435781">
    <property type="protein sequence ID" value="KOX74790.1"/>
    <property type="molecule type" value="Genomic_DNA"/>
</dbReference>
<evidence type="ECO:0000259" key="9">
    <source>
        <dbReference type="PROSITE" id="PS50157"/>
    </source>
</evidence>
<feature type="domain" description="BTB" evidence="8">
    <location>
        <begin position="33"/>
        <end position="98"/>
    </location>
</feature>
<dbReference type="InterPro" id="IPR036236">
    <property type="entry name" value="Znf_C2H2_sf"/>
</dbReference>
<dbReference type="PROSITE" id="PS50157">
    <property type="entry name" value="ZINC_FINGER_C2H2_2"/>
    <property type="match status" value="2"/>
</dbReference>
<evidence type="ECO:0000256" key="4">
    <source>
        <dbReference type="ARBA" id="ARBA00022737"/>
    </source>
</evidence>
<dbReference type="PANTHER" id="PTHR23110:SF99">
    <property type="entry name" value="BROAD-COMPLEX CORE PROTEIN ISOFORM 6"/>
    <property type="match status" value="1"/>
</dbReference>
<dbReference type="InterPro" id="IPR000210">
    <property type="entry name" value="BTB/POZ_dom"/>
</dbReference>
<proteinExistence type="predicted"/>
<dbReference type="Gene3D" id="3.30.160.60">
    <property type="entry name" value="Classic Zinc Finger"/>
    <property type="match status" value="1"/>
</dbReference>
<keyword evidence="5" id="KW-0539">Nucleus</keyword>
<dbReference type="Pfam" id="PF00651">
    <property type="entry name" value="BTB"/>
    <property type="match status" value="1"/>
</dbReference>
<dbReference type="OrthoDB" id="6359816at2759"/>
<dbReference type="SMART" id="SM00225">
    <property type="entry name" value="BTB"/>
    <property type="match status" value="1"/>
</dbReference>
<evidence type="ECO:0000256" key="1">
    <source>
        <dbReference type="ARBA" id="ARBA00004123"/>
    </source>
</evidence>
<evidence type="ECO:0000313" key="11">
    <source>
        <dbReference type="Proteomes" id="UP000053105"/>
    </source>
</evidence>
<dbReference type="SUPFAM" id="SSF54695">
    <property type="entry name" value="POZ domain"/>
    <property type="match status" value="1"/>
</dbReference>
<evidence type="ECO:0000256" key="6">
    <source>
        <dbReference type="PROSITE-ProRule" id="PRU00042"/>
    </source>
</evidence>
<dbReference type="InterPro" id="IPR013087">
    <property type="entry name" value="Znf_C2H2_type"/>
</dbReference>
<dbReference type="GO" id="GO:0048813">
    <property type="term" value="P:dendrite morphogenesis"/>
    <property type="evidence" value="ECO:0007669"/>
    <property type="project" value="UniProtKB-ARBA"/>
</dbReference>
<dbReference type="Gene3D" id="3.30.710.10">
    <property type="entry name" value="Potassium Channel Kv1.1, Chain A"/>
    <property type="match status" value="1"/>
</dbReference>
<dbReference type="GO" id="GO:0061061">
    <property type="term" value="P:muscle structure development"/>
    <property type="evidence" value="ECO:0007669"/>
    <property type="project" value="UniProtKB-ARBA"/>
</dbReference>
<keyword evidence="4" id="KW-0677">Repeat</keyword>
<dbReference type="GO" id="GO:0008270">
    <property type="term" value="F:zinc ion binding"/>
    <property type="evidence" value="ECO:0007669"/>
    <property type="project" value="UniProtKB-KW"/>
</dbReference>
<evidence type="ECO:0000256" key="5">
    <source>
        <dbReference type="ARBA" id="ARBA00023242"/>
    </source>
</evidence>
<dbReference type="Proteomes" id="UP000053105">
    <property type="component" value="Unassembled WGS sequence"/>
</dbReference>
<feature type="domain" description="C2H2-type" evidence="9">
    <location>
        <begin position="310"/>
        <end position="333"/>
    </location>
</feature>
<dbReference type="CDD" id="cd18315">
    <property type="entry name" value="BTB_POZ_BAB-like"/>
    <property type="match status" value="1"/>
</dbReference>
<accession>A0A0M9A0E5</accession>
<dbReference type="AlphaFoldDB" id="A0A0M9A0E5"/>
<sequence length="452" mass="51706">MTDSQQQFCLRWNNFQANITSQFEALRDDEDFVDVTLACDGRRLQAHKVVLSACSPYFKELFKTNPCKHPIIFMRDVEFEHLQSLLEFMYAGEVNISQAELPTFLRTAESLQIRGLTDSQNNQHNNEKHLKTNNIHASNGRGLISPNLEEDRSKTPPNSSPPPLKRLCKRSDSPQISSPVPAAAACATGTPRTRPLIEPQVQLDCYKDLDIVEPKIELPEYGSDDDCSPKQEVNTLPSGFLSLDGGMEVLPSYPPSYQGRSNTELNQEQQADLRKLHSLDPRPCPVCNRMYSNLSNLRQHMRLIHNPQSVTCPLCNKPFKTKLYLKRHLVSFHELSVADRHRQEEIYQQQQPKAQQQTGAQTHLQIQAQQTDTKSFSAPRVSMEEGTATVTLENKSRVFQDGAYEVNQTNAESKHFQSSMMQFRRKKLQFQFPEDIVHLVMDFRYIPFISID</sequence>
<dbReference type="GO" id="GO:0030707">
    <property type="term" value="P:follicle cell of egg chamber development"/>
    <property type="evidence" value="ECO:0007669"/>
    <property type="project" value="UniProtKB-ARBA"/>
</dbReference>
<keyword evidence="11" id="KW-1185">Reference proteome</keyword>
<keyword evidence="6" id="KW-0863">Zinc-finger</keyword>
<evidence type="ECO:0000256" key="7">
    <source>
        <dbReference type="SAM" id="MobiDB-lite"/>
    </source>
</evidence>
<evidence type="ECO:0000256" key="2">
    <source>
        <dbReference type="ARBA" id="ARBA00022473"/>
    </source>
</evidence>
<name>A0A0M9A0E5_9HYME</name>
<dbReference type="PANTHER" id="PTHR23110">
    <property type="entry name" value="BTB DOMAIN TRANSCRIPTION FACTOR"/>
    <property type="match status" value="1"/>
</dbReference>
<dbReference type="InterPro" id="IPR051095">
    <property type="entry name" value="Dros_DevTransReg"/>
</dbReference>
<dbReference type="GO" id="GO:0005634">
    <property type="term" value="C:nucleus"/>
    <property type="evidence" value="ECO:0007669"/>
    <property type="project" value="UniProtKB-SubCell"/>
</dbReference>
<keyword evidence="2" id="KW-0217">Developmental protein</keyword>
<dbReference type="GO" id="GO:0007423">
    <property type="term" value="P:sensory organ development"/>
    <property type="evidence" value="ECO:0007669"/>
    <property type="project" value="UniProtKB-ARBA"/>
</dbReference>
<comment type="subcellular location">
    <subcellularLocation>
        <location evidence="1">Nucleus</location>
    </subcellularLocation>
</comment>
<dbReference type="SMART" id="SM00355">
    <property type="entry name" value="ZnF_C2H2"/>
    <property type="match status" value="2"/>
</dbReference>
<dbReference type="GO" id="GO:0006357">
    <property type="term" value="P:regulation of transcription by RNA polymerase II"/>
    <property type="evidence" value="ECO:0007669"/>
    <property type="project" value="TreeGrafter"/>
</dbReference>
<keyword evidence="6" id="KW-0862">Zinc</keyword>
<dbReference type="FunFam" id="3.30.710.10:FF:000118">
    <property type="entry name" value="Abrupt, isoform B"/>
    <property type="match status" value="1"/>
</dbReference>
<feature type="domain" description="C2H2-type" evidence="9">
    <location>
        <begin position="282"/>
        <end position="310"/>
    </location>
</feature>
<dbReference type="PROSITE" id="PS50097">
    <property type="entry name" value="BTB"/>
    <property type="match status" value="1"/>
</dbReference>
<evidence type="ECO:0000256" key="3">
    <source>
        <dbReference type="ARBA" id="ARBA00022723"/>
    </source>
</evidence>
<dbReference type="SUPFAM" id="SSF57667">
    <property type="entry name" value="beta-beta-alpha zinc fingers"/>
    <property type="match status" value="1"/>
</dbReference>
<evidence type="ECO:0000259" key="8">
    <source>
        <dbReference type="PROSITE" id="PS50097"/>
    </source>
</evidence>
<keyword evidence="3" id="KW-0479">Metal-binding</keyword>
<protein>
    <submittedName>
        <fullName evidence="10">Broad-complex core protein isoform 6</fullName>
    </submittedName>
</protein>
<dbReference type="InterPro" id="IPR011333">
    <property type="entry name" value="SKP1/BTB/POZ_sf"/>
</dbReference>
<reference evidence="10 11" key="1">
    <citation type="submission" date="2015-07" db="EMBL/GenBank/DDBJ databases">
        <title>The genome of Melipona quadrifasciata.</title>
        <authorList>
            <person name="Pan H."/>
            <person name="Kapheim K."/>
        </authorList>
    </citation>
    <scope>NUCLEOTIDE SEQUENCE [LARGE SCALE GENOMIC DNA]</scope>
    <source>
        <strain evidence="10">0111107301</strain>
        <tissue evidence="10">Whole body</tissue>
    </source>
</reference>
<feature type="region of interest" description="Disordered" evidence="7">
    <location>
        <begin position="117"/>
        <end position="186"/>
    </location>
</feature>
<organism evidence="10 11">
    <name type="scientific">Melipona quadrifasciata</name>
    <dbReference type="NCBI Taxonomy" id="166423"/>
    <lineage>
        <taxon>Eukaryota</taxon>
        <taxon>Metazoa</taxon>
        <taxon>Ecdysozoa</taxon>
        <taxon>Arthropoda</taxon>
        <taxon>Hexapoda</taxon>
        <taxon>Insecta</taxon>
        <taxon>Pterygota</taxon>
        <taxon>Neoptera</taxon>
        <taxon>Endopterygota</taxon>
        <taxon>Hymenoptera</taxon>
        <taxon>Apocrita</taxon>
        <taxon>Aculeata</taxon>
        <taxon>Apoidea</taxon>
        <taxon>Anthophila</taxon>
        <taxon>Apidae</taxon>
        <taxon>Melipona</taxon>
    </lineage>
</organism>
<dbReference type="Pfam" id="PF00096">
    <property type="entry name" value="zf-C2H2"/>
    <property type="match status" value="2"/>
</dbReference>
<gene>
    <name evidence="10" type="ORF">WN51_00397</name>
</gene>